<evidence type="ECO:0000313" key="4">
    <source>
        <dbReference type="EMBL" id="OMJ84339.1"/>
    </source>
</evidence>
<keyword evidence="2" id="KW-0677">Repeat</keyword>
<keyword evidence="5" id="KW-1185">Reference proteome</keyword>
<organism evidence="4 5">
    <name type="scientific">Stentor coeruleus</name>
    <dbReference type="NCBI Taxonomy" id="5963"/>
    <lineage>
        <taxon>Eukaryota</taxon>
        <taxon>Sar</taxon>
        <taxon>Alveolata</taxon>
        <taxon>Ciliophora</taxon>
        <taxon>Postciliodesmatophora</taxon>
        <taxon>Heterotrichea</taxon>
        <taxon>Heterotrichida</taxon>
        <taxon>Stentoridae</taxon>
        <taxon>Stentor</taxon>
    </lineage>
</organism>
<dbReference type="PANTHER" id="PTHR11227">
    <property type="entry name" value="WD-REPEAT PROTEIN INTERACTING WITH PHOSPHOINOSIDES WIPI -RELATED"/>
    <property type="match status" value="1"/>
</dbReference>
<dbReference type="InterPro" id="IPR015943">
    <property type="entry name" value="WD40/YVTN_repeat-like_dom_sf"/>
</dbReference>
<comment type="similarity">
    <text evidence="3">Belongs to the WD repeat PROPPIN family.</text>
</comment>
<dbReference type="InterPro" id="IPR036322">
    <property type="entry name" value="WD40_repeat_dom_sf"/>
</dbReference>
<evidence type="ECO:0000313" key="5">
    <source>
        <dbReference type="Proteomes" id="UP000187209"/>
    </source>
</evidence>
<evidence type="ECO:0000256" key="3">
    <source>
        <dbReference type="ARBA" id="ARBA00025740"/>
    </source>
</evidence>
<evidence type="ECO:0008006" key="6">
    <source>
        <dbReference type="Google" id="ProtNLM"/>
    </source>
</evidence>
<name>A0A1R2C5T5_9CILI</name>
<dbReference type="Proteomes" id="UP000187209">
    <property type="component" value="Unassembled WGS sequence"/>
</dbReference>
<evidence type="ECO:0000256" key="2">
    <source>
        <dbReference type="ARBA" id="ARBA00022737"/>
    </source>
</evidence>
<gene>
    <name evidence="4" type="ORF">SteCoe_14564</name>
</gene>
<proteinExistence type="inferred from homology"/>
<dbReference type="SMART" id="SM00320">
    <property type="entry name" value="WD40"/>
    <property type="match status" value="2"/>
</dbReference>
<dbReference type="GO" id="GO:0005737">
    <property type="term" value="C:cytoplasm"/>
    <property type="evidence" value="ECO:0007669"/>
    <property type="project" value="UniProtKB-ARBA"/>
</dbReference>
<comment type="caution">
    <text evidence="4">The sequence shown here is derived from an EMBL/GenBank/DDBJ whole genome shotgun (WGS) entry which is preliminary data.</text>
</comment>
<keyword evidence="1" id="KW-0853">WD repeat</keyword>
<dbReference type="SUPFAM" id="SSF50978">
    <property type="entry name" value="WD40 repeat-like"/>
    <property type="match status" value="1"/>
</dbReference>
<protein>
    <recommendedName>
        <fullName evidence="6">Anaphase-promoting complex subunit 4 WD40 domain-containing protein</fullName>
    </recommendedName>
</protein>
<sequence length="340" mass="38649">MANQEEIIYIGFNQDSSCFTLSTEKHFEQSTESGFRILRTYPLNYCFQRLFPGSFGIVELLYRSNIIALVGGGKSPRYPFNKVIIWDDHQMRPTGELCFRSEVKAVKMRRDRIVVILENKIFVYNLQDLKIRDHIATCVNPKGLCCLSTDTERIVIACPSNQKGHALVKIYNDDKTQVINAHETSLACIALNNDGRLLATASDKGTLIRVFNTDTGEKVQEFRRGIDRAEIYCLVFNPISEWIACSSDKGTVHVYSLATSVHNHKLGLSFMKKILPKYFDSEWSYAQFRVKDARTICTFPNEEPRIVVITADGIYYDVDFSNGGECPASNPINLLELEIK</sequence>
<evidence type="ECO:0000256" key="1">
    <source>
        <dbReference type="ARBA" id="ARBA00022574"/>
    </source>
</evidence>
<dbReference type="OrthoDB" id="1667587at2759"/>
<dbReference type="EMBL" id="MPUH01000272">
    <property type="protein sequence ID" value="OMJ84339.1"/>
    <property type="molecule type" value="Genomic_DNA"/>
</dbReference>
<dbReference type="Pfam" id="PF21032">
    <property type="entry name" value="PROPPIN"/>
    <property type="match status" value="1"/>
</dbReference>
<dbReference type="InterPro" id="IPR048720">
    <property type="entry name" value="PROPPIN"/>
</dbReference>
<reference evidence="4 5" key="1">
    <citation type="submission" date="2016-11" db="EMBL/GenBank/DDBJ databases">
        <title>The macronuclear genome of Stentor coeruleus: a giant cell with tiny introns.</title>
        <authorList>
            <person name="Slabodnick M."/>
            <person name="Ruby J.G."/>
            <person name="Reiff S.B."/>
            <person name="Swart E.C."/>
            <person name="Gosai S."/>
            <person name="Prabakaran S."/>
            <person name="Witkowska E."/>
            <person name="Larue G.E."/>
            <person name="Fisher S."/>
            <person name="Freeman R.M."/>
            <person name="Gunawardena J."/>
            <person name="Chu W."/>
            <person name="Stover N.A."/>
            <person name="Gregory B.D."/>
            <person name="Nowacki M."/>
            <person name="Derisi J."/>
            <person name="Roy S.W."/>
            <person name="Marshall W.F."/>
            <person name="Sood P."/>
        </authorList>
    </citation>
    <scope>NUCLEOTIDE SEQUENCE [LARGE SCALE GENOMIC DNA]</scope>
    <source>
        <strain evidence="4">WM001</strain>
    </source>
</reference>
<dbReference type="Gene3D" id="2.130.10.10">
    <property type="entry name" value="YVTN repeat-like/Quinoprotein amine dehydrogenase"/>
    <property type="match status" value="1"/>
</dbReference>
<accession>A0A1R2C5T5</accession>
<dbReference type="AlphaFoldDB" id="A0A1R2C5T5"/>
<dbReference type="InterPro" id="IPR001680">
    <property type="entry name" value="WD40_rpt"/>
</dbReference>